<evidence type="ECO:0000313" key="2">
    <source>
        <dbReference type="EMBL" id="SJN15966.1"/>
    </source>
</evidence>
<name>A0A1R4I8D9_9ACTN</name>
<gene>
    <name evidence="2" type="ORF">FM114_00370</name>
</gene>
<keyword evidence="2" id="KW-0808">Transferase</keyword>
<dbReference type="EMBL" id="FUKQ01000001">
    <property type="protein sequence ID" value="SJN15966.1"/>
    <property type="molecule type" value="Genomic_DNA"/>
</dbReference>
<dbReference type="OrthoDB" id="8221452at2"/>
<evidence type="ECO:0000256" key="1">
    <source>
        <dbReference type="SAM" id="MobiDB-lite"/>
    </source>
</evidence>
<evidence type="ECO:0000313" key="3">
    <source>
        <dbReference type="Proteomes" id="UP000188342"/>
    </source>
</evidence>
<accession>A0A1R4I8D9</accession>
<dbReference type="RefSeq" id="WP_094763224.1">
    <property type="nucleotide sequence ID" value="NZ_FUKQ01000001.1"/>
</dbReference>
<reference evidence="2 3" key="1">
    <citation type="submission" date="2017-02" db="EMBL/GenBank/DDBJ databases">
        <authorList>
            <person name="Peterson S.W."/>
        </authorList>
    </citation>
    <scope>NUCLEOTIDE SEQUENCE [LARGE SCALE GENOMIC DNA]</scope>
    <source>
        <strain evidence="2 3">LSP_Lj1</strain>
    </source>
</reference>
<dbReference type="AlphaFoldDB" id="A0A1R4I8D9"/>
<dbReference type="InterPro" id="IPR029063">
    <property type="entry name" value="SAM-dependent_MTases_sf"/>
</dbReference>
<dbReference type="SUPFAM" id="SSF53335">
    <property type="entry name" value="S-adenosyl-L-methionine-dependent methyltransferases"/>
    <property type="match status" value="1"/>
</dbReference>
<dbReference type="Gene3D" id="3.40.50.150">
    <property type="entry name" value="Vaccinia Virus protein VP39"/>
    <property type="match status" value="1"/>
</dbReference>
<keyword evidence="3" id="KW-1185">Reference proteome</keyword>
<organism evidence="2 3">
    <name type="scientific">Luteococcus japonicus LSP_Lj1</name>
    <dbReference type="NCBI Taxonomy" id="1255658"/>
    <lineage>
        <taxon>Bacteria</taxon>
        <taxon>Bacillati</taxon>
        <taxon>Actinomycetota</taxon>
        <taxon>Actinomycetes</taxon>
        <taxon>Propionibacteriales</taxon>
        <taxon>Propionibacteriaceae</taxon>
        <taxon>Luteococcus</taxon>
    </lineage>
</organism>
<proteinExistence type="predicted"/>
<protein>
    <submittedName>
        <fullName evidence="2">Spermidine synthase</fullName>
        <ecNumber evidence="2">2.5.1.16</ecNumber>
    </submittedName>
</protein>
<dbReference type="EC" id="2.5.1.16" evidence="2"/>
<feature type="region of interest" description="Disordered" evidence="1">
    <location>
        <begin position="248"/>
        <end position="267"/>
    </location>
</feature>
<dbReference type="Proteomes" id="UP000188342">
    <property type="component" value="Unassembled WGS sequence"/>
</dbReference>
<dbReference type="NCBIfam" id="NF037959">
    <property type="entry name" value="MFS_SpdSyn"/>
    <property type="match status" value="1"/>
</dbReference>
<dbReference type="GO" id="GO:0004766">
    <property type="term" value="F:spermidine synthase activity"/>
    <property type="evidence" value="ECO:0007669"/>
    <property type="project" value="UniProtKB-EC"/>
</dbReference>
<sequence>MVERVVPDPHTPGAWVVRVGGADQSWVDPDDPTRLEFDYVQRLADQIDHHAPARERLRIIHVGGAAMTLARYVAHTRPTSPQIVLEPDAELTQEVRAKIPLPRNSGIKVRPVDGAAGIAAMREDFADVIVVDAFAGARVPGELASVDFFAQCRRVLHSDGLLLANVTDTHPFGWTRRVLAGLETYFGHRMLGAESSTLKGRRFGNVVIAASNVPLPIQRLERTASRAVFPYRLVHSEHLDRLVGGAQPFHGVGEDSPGPPAGRTFFE</sequence>
<dbReference type="STRING" id="1255658.FM114_00370"/>